<dbReference type="InterPro" id="IPR036416">
    <property type="entry name" value="Pept_tRNA_hydro_sf"/>
</dbReference>
<dbReference type="Gene3D" id="3.40.50.1470">
    <property type="entry name" value="Peptidyl-tRNA hydrolase"/>
    <property type="match status" value="1"/>
</dbReference>
<dbReference type="EC" id="3.1.1.29" evidence="1"/>
<gene>
    <name evidence="6" type="ORF">UFOPK2214_01496</name>
</gene>
<evidence type="ECO:0000313" key="6">
    <source>
        <dbReference type="EMBL" id="CAB4665304.1"/>
    </source>
</evidence>
<dbReference type="AlphaFoldDB" id="A0A6J6LXR3"/>
<dbReference type="InterPro" id="IPR018171">
    <property type="entry name" value="Pept_tRNA_hydro_CS"/>
</dbReference>
<evidence type="ECO:0000256" key="3">
    <source>
        <dbReference type="ARBA" id="ARBA00022801"/>
    </source>
</evidence>
<proteinExistence type="inferred from homology"/>
<dbReference type="HAMAP" id="MF_00083">
    <property type="entry name" value="Pept_tRNA_hydro_bact"/>
    <property type="match status" value="1"/>
</dbReference>
<dbReference type="SUPFAM" id="SSF53178">
    <property type="entry name" value="Peptidyl-tRNA hydrolase-like"/>
    <property type="match status" value="1"/>
</dbReference>
<dbReference type="InterPro" id="IPR001328">
    <property type="entry name" value="Pept_tRNA_hydro"/>
</dbReference>
<dbReference type="GO" id="GO:0000049">
    <property type="term" value="F:tRNA binding"/>
    <property type="evidence" value="ECO:0007669"/>
    <property type="project" value="UniProtKB-KW"/>
</dbReference>
<dbReference type="EMBL" id="CAEZWJ010000085">
    <property type="protein sequence ID" value="CAB4665304.1"/>
    <property type="molecule type" value="Genomic_DNA"/>
</dbReference>
<keyword evidence="4" id="KW-0694">RNA-binding</keyword>
<evidence type="ECO:0000256" key="5">
    <source>
        <dbReference type="ARBA" id="ARBA00038063"/>
    </source>
</evidence>
<dbReference type="CDD" id="cd00462">
    <property type="entry name" value="PTH"/>
    <property type="match status" value="1"/>
</dbReference>
<evidence type="ECO:0000256" key="4">
    <source>
        <dbReference type="ARBA" id="ARBA00022884"/>
    </source>
</evidence>
<dbReference type="PANTHER" id="PTHR17224">
    <property type="entry name" value="PEPTIDYL-TRNA HYDROLASE"/>
    <property type="match status" value="1"/>
</dbReference>
<reference evidence="6" key="1">
    <citation type="submission" date="2020-05" db="EMBL/GenBank/DDBJ databases">
        <authorList>
            <person name="Chiriac C."/>
            <person name="Salcher M."/>
            <person name="Ghai R."/>
            <person name="Kavagutti S V."/>
        </authorList>
    </citation>
    <scope>NUCLEOTIDE SEQUENCE</scope>
</reference>
<evidence type="ECO:0000256" key="2">
    <source>
        <dbReference type="ARBA" id="ARBA00022555"/>
    </source>
</evidence>
<keyword evidence="2" id="KW-0820">tRNA-binding</keyword>
<keyword evidence="3" id="KW-0378">Hydrolase</keyword>
<sequence length="200" mass="21681">MLRRSEPRSGDMQRTLIVGLGNPGKKYARTRHNVGTDAIELLAQRLSVSLKVGRDRAQVAETRIGDHAVVLAVPTTWMNDSGEAVGPIARRYKIPAANIIVIHDELDLEPGAVKLKMGGGLAGHNGLRSISQHMGTNDYMRVRIGVGKPSTKEQGADHVLSSIPAAERKILDVAVETACDAVERIMKEGLDAAMREYNAR</sequence>
<dbReference type="NCBIfam" id="TIGR00447">
    <property type="entry name" value="pth"/>
    <property type="match status" value="1"/>
</dbReference>
<dbReference type="PROSITE" id="PS01195">
    <property type="entry name" value="PEPT_TRNA_HYDROL_1"/>
    <property type="match status" value="1"/>
</dbReference>
<dbReference type="PANTHER" id="PTHR17224:SF1">
    <property type="entry name" value="PEPTIDYL-TRNA HYDROLASE"/>
    <property type="match status" value="1"/>
</dbReference>
<dbReference type="GO" id="GO:0004045">
    <property type="term" value="F:peptidyl-tRNA hydrolase activity"/>
    <property type="evidence" value="ECO:0007669"/>
    <property type="project" value="UniProtKB-EC"/>
</dbReference>
<dbReference type="FunFam" id="3.40.50.1470:FF:000001">
    <property type="entry name" value="Peptidyl-tRNA hydrolase"/>
    <property type="match status" value="1"/>
</dbReference>
<protein>
    <recommendedName>
        <fullName evidence="1">peptidyl-tRNA hydrolase</fullName>
        <ecNumber evidence="1">3.1.1.29</ecNumber>
    </recommendedName>
</protein>
<dbReference type="Pfam" id="PF01195">
    <property type="entry name" value="Pept_tRNA_hydro"/>
    <property type="match status" value="1"/>
</dbReference>
<comment type="similarity">
    <text evidence="5">Belongs to the PTH family.</text>
</comment>
<dbReference type="PROSITE" id="PS01196">
    <property type="entry name" value="PEPT_TRNA_HYDROL_2"/>
    <property type="match status" value="1"/>
</dbReference>
<evidence type="ECO:0000256" key="1">
    <source>
        <dbReference type="ARBA" id="ARBA00013260"/>
    </source>
</evidence>
<name>A0A6J6LXR3_9ZZZZ</name>
<accession>A0A6J6LXR3</accession>
<organism evidence="6">
    <name type="scientific">freshwater metagenome</name>
    <dbReference type="NCBI Taxonomy" id="449393"/>
    <lineage>
        <taxon>unclassified sequences</taxon>
        <taxon>metagenomes</taxon>
        <taxon>ecological metagenomes</taxon>
    </lineage>
</organism>